<reference evidence="2 3" key="1">
    <citation type="journal article" date="2019" name="Sci. Rep.">
        <title>Orb-weaving spider Araneus ventricosus genome elucidates the spidroin gene catalogue.</title>
        <authorList>
            <person name="Kono N."/>
            <person name="Nakamura H."/>
            <person name="Ohtoshi R."/>
            <person name="Moran D.A.P."/>
            <person name="Shinohara A."/>
            <person name="Yoshida Y."/>
            <person name="Fujiwara M."/>
            <person name="Mori M."/>
            <person name="Tomita M."/>
            <person name="Arakawa K."/>
        </authorList>
    </citation>
    <scope>NUCLEOTIDE SEQUENCE [LARGE SCALE GENOMIC DNA]</scope>
</reference>
<dbReference type="OrthoDB" id="6500957at2759"/>
<dbReference type="InterPro" id="IPR000210">
    <property type="entry name" value="BTB/POZ_dom"/>
</dbReference>
<name>A0A4Y2CYN0_ARAVE</name>
<dbReference type="CDD" id="cd18186">
    <property type="entry name" value="BTB_POZ_ZBTB_KLHL-like"/>
    <property type="match status" value="1"/>
</dbReference>
<evidence type="ECO:0000313" key="3">
    <source>
        <dbReference type="Proteomes" id="UP000499080"/>
    </source>
</evidence>
<evidence type="ECO:0000313" key="2">
    <source>
        <dbReference type="EMBL" id="GBM09006.1"/>
    </source>
</evidence>
<dbReference type="Proteomes" id="UP000499080">
    <property type="component" value="Unassembled WGS sequence"/>
</dbReference>
<dbReference type="EMBL" id="BGPR01000263">
    <property type="protein sequence ID" value="GBM09006.1"/>
    <property type="molecule type" value="Genomic_DNA"/>
</dbReference>
<protein>
    <recommendedName>
        <fullName evidence="1">BTB domain-containing protein</fullName>
    </recommendedName>
</protein>
<dbReference type="SUPFAM" id="SSF54695">
    <property type="entry name" value="POZ domain"/>
    <property type="match status" value="1"/>
</dbReference>
<dbReference type="PANTHER" id="PTHR24413">
    <property type="entry name" value="SPECKLE-TYPE POZ PROTEIN"/>
    <property type="match status" value="1"/>
</dbReference>
<dbReference type="AlphaFoldDB" id="A0A4Y2CYN0"/>
<proteinExistence type="predicted"/>
<dbReference type="SMART" id="SM00225">
    <property type="entry name" value="BTB"/>
    <property type="match status" value="1"/>
</dbReference>
<dbReference type="InterPro" id="IPR011333">
    <property type="entry name" value="SKP1/BTB/POZ_sf"/>
</dbReference>
<keyword evidence="3" id="KW-1185">Reference proteome</keyword>
<comment type="caution">
    <text evidence="2">The sequence shown here is derived from an EMBL/GenBank/DDBJ whole genome shotgun (WGS) entry which is preliminary data.</text>
</comment>
<dbReference type="PROSITE" id="PS50097">
    <property type="entry name" value="BTB"/>
    <property type="match status" value="1"/>
</dbReference>
<organism evidence="2 3">
    <name type="scientific">Araneus ventricosus</name>
    <name type="common">Orbweaver spider</name>
    <name type="synonym">Epeira ventricosa</name>
    <dbReference type="NCBI Taxonomy" id="182803"/>
    <lineage>
        <taxon>Eukaryota</taxon>
        <taxon>Metazoa</taxon>
        <taxon>Ecdysozoa</taxon>
        <taxon>Arthropoda</taxon>
        <taxon>Chelicerata</taxon>
        <taxon>Arachnida</taxon>
        <taxon>Araneae</taxon>
        <taxon>Araneomorphae</taxon>
        <taxon>Entelegynae</taxon>
        <taxon>Araneoidea</taxon>
        <taxon>Araneidae</taxon>
        <taxon>Araneus</taxon>
    </lineage>
</organism>
<dbReference type="Gene3D" id="3.30.710.10">
    <property type="entry name" value="Potassium Channel Kv1.1, Chain A"/>
    <property type="match status" value="1"/>
</dbReference>
<dbReference type="Pfam" id="PF00651">
    <property type="entry name" value="BTB"/>
    <property type="match status" value="1"/>
</dbReference>
<accession>A0A4Y2CYN0</accession>
<feature type="domain" description="BTB" evidence="1">
    <location>
        <begin position="50"/>
        <end position="117"/>
    </location>
</feature>
<sequence length="193" mass="22733">MDVEISKLEHKRKFKEIRQEIQNLFLLKRAKAHKLNLMPWPYGAIDEMGPQINLVVGKTTFFIPKVILCQASEVFYKMFQHPFNESRSNSVKINNVDELTMHRLVNYIMTKNDKINESICLNGLLRLYYAADKYCMLSLLDELRKDIKKKTTIQNIEDIKAFAEVHADSDLLKFIWYVQEVFPSMIPENDKDN</sequence>
<evidence type="ECO:0000259" key="1">
    <source>
        <dbReference type="PROSITE" id="PS50097"/>
    </source>
</evidence>
<gene>
    <name evidence="2" type="ORF">AVEN_229042_1</name>
</gene>